<organism evidence="9 10">
    <name type="scientific">Paenibacillus ginsengarvi</name>
    <dbReference type="NCBI Taxonomy" id="400777"/>
    <lineage>
        <taxon>Bacteria</taxon>
        <taxon>Bacillati</taxon>
        <taxon>Bacillota</taxon>
        <taxon>Bacilli</taxon>
        <taxon>Bacillales</taxon>
        <taxon>Paenibacillaceae</taxon>
        <taxon>Paenibacillus</taxon>
    </lineage>
</organism>
<evidence type="ECO:0000313" key="10">
    <source>
        <dbReference type="Proteomes" id="UP000282311"/>
    </source>
</evidence>
<feature type="domain" description="Peptidase M14" evidence="8">
    <location>
        <begin position="56"/>
        <end position="352"/>
    </location>
</feature>
<dbReference type="PANTHER" id="PTHR11705">
    <property type="entry name" value="PROTEASE FAMILY M14 CARBOXYPEPTIDASE A,B"/>
    <property type="match status" value="1"/>
</dbReference>
<dbReference type="Proteomes" id="UP000282311">
    <property type="component" value="Unassembled WGS sequence"/>
</dbReference>
<comment type="cofactor">
    <cofactor evidence="1">
        <name>Zn(2+)</name>
        <dbReference type="ChEBI" id="CHEBI:29105"/>
    </cofactor>
</comment>
<accession>A0A3B0BSJ8</accession>
<keyword evidence="10" id="KW-1185">Reference proteome</keyword>
<dbReference type="Gene3D" id="3.40.630.10">
    <property type="entry name" value="Zn peptidases"/>
    <property type="match status" value="1"/>
</dbReference>
<proteinExistence type="inferred from homology"/>
<evidence type="ECO:0000256" key="7">
    <source>
        <dbReference type="PROSITE-ProRule" id="PRU01379"/>
    </source>
</evidence>
<dbReference type="AlphaFoldDB" id="A0A3B0BSJ8"/>
<evidence type="ECO:0000256" key="6">
    <source>
        <dbReference type="ARBA" id="ARBA00023049"/>
    </source>
</evidence>
<keyword evidence="5" id="KW-0862">Zinc</keyword>
<dbReference type="SUPFAM" id="SSF53187">
    <property type="entry name" value="Zn-dependent exopeptidases"/>
    <property type="match status" value="1"/>
</dbReference>
<dbReference type="PROSITE" id="PS52035">
    <property type="entry name" value="PEPTIDASE_M14"/>
    <property type="match status" value="1"/>
</dbReference>
<evidence type="ECO:0000256" key="4">
    <source>
        <dbReference type="ARBA" id="ARBA00022801"/>
    </source>
</evidence>
<evidence type="ECO:0000256" key="2">
    <source>
        <dbReference type="ARBA" id="ARBA00005988"/>
    </source>
</evidence>
<keyword evidence="4" id="KW-0378">Hydrolase</keyword>
<keyword evidence="3" id="KW-0645">Protease</keyword>
<evidence type="ECO:0000256" key="5">
    <source>
        <dbReference type="ARBA" id="ARBA00022833"/>
    </source>
</evidence>
<evidence type="ECO:0000256" key="3">
    <source>
        <dbReference type="ARBA" id="ARBA00022670"/>
    </source>
</evidence>
<evidence type="ECO:0000259" key="8">
    <source>
        <dbReference type="PROSITE" id="PS52035"/>
    </source>
</evidence>
<dbReference type="SMART" id="SM00631">
    <property type="entry name" value="Zn_pept"/>
    <property type="match status" value="1"/>
</dbReference>
<dbReference type="InterPro" id="IPR000834">
    <property type="entry name" value="Peptidase_M14"/>
</dbReference>
<comment type="similarity">
    <text evidence="2 7">Belongs to the peptidase M14 family.</text>
</comment>
<dbReference type="GO" id="GO:0005615">
    <property type="term" value="C:extracellular space"/>
    <property type="evidence" value="ECO:0007669"/>
    <property type="project" value="TreeGrafter"/>
</dbReference>
<dbReference type="PANTHER" id="PTHR11705:SF143">
    <property type="entry name" value="SLL0236 PROTEIN"/>
    <property type="match status" value="1"/>
</dbReference>
<dbReference type="GO" id="GO:0004181">
    <property type="term" value="F:metallocarboxypeptidase activity"/>
    <property type="evidence" value="ECO:0007669"/>
    <property type="project" value="InterPro"/>
</dbReference>
<feature type="active site" description="Proton donor/acceptor" evidence="7">
    <location>
        <position position="319"/>
    </location>
</feature>
<name>A0A3B0BSJ8_9BACL</name>
<protein>
    <submittedName>
        <fullName evidence="9">Gamma-D-glutamyl-meso-diaminopimelate peptidase</fullName>
    </submittedName>
</protein>
<dbReference type="Pfam" id="PF00246">
    <property type="entry name" value="Peptidase_M14"/>
    <property type="match status" value="1"/>
</dbReference>
<dbReference type="GO" id="GO:0008270">
    <property type="term" value="F:zinc ion binding"/>
    <property type="evidence" value="ECO:0007669"/>
    <property type="project" value="InterPro"/>
</dbReference>
<evidence type="ECO:0000256" key="1">
    <source>
        <dbReference type="ARBA" id="ARBA00001947"/>
    </source>
</evidence>
<dbReference type="EMBL" id="RBAH01000022">
    <property type="protein sequence ID" value="RKN75872.1"/>
    <property type="molecule type" value="Genomic_DNA"/>
</dbReference>
<reference evidence="9 10" key="1">
    <citation type="journal article" date="2007" name="Int. J. Syst. Evol. Microbiol.">
        <title>Paenibacillus ginsengarvi sp. nov., isolated from soil from ginseng cultivation.</title>
        <authorList>
            <person name="Yoon M.H."/>
            <person name="Ten L.N."/>
            <person name="Im W.T."/>
        </authorList>
    </citation>
    <scope>NUCLEOTIDE SEQUENCE [LARGE SCALE GENOMIC DNA]</scope>
    <source>
        <strain evidence="9 10">KCTC 13059</strain>
    </source>
</reference>
<comment type="caution">
    <text evidence="9">The sequence shown here is derived from an EMBL/GenBank/DDBJ whole genome shotgun (WGS) entry which is preliminary data.</text>
</comment>
<gene>
    <name evidence="9" type="ORF">D7M11_25545</name>
</gene>
<dbReference type="GO" id="GO:0006508">
    <property type="term" value="P:proteolysis"/>
    <property type="evidence" value="ECO:0007669"/>
    <property type="project" value="UniProtKB-KW"/>
</dbReference>
<keyword evidence="6" id="KW-0482">Metalloprotease</keyword>
<evidence type="ECO:0000313" key="9">
    <source>
        <dbReference type="EMBL" id="RKN75872.1"/>
    </source>
</evidence>
<sequence length="488" mass="55656">MQKRTGERNVLRTKGKIGMLLLVLAVVLGAVSIANPDPAEGADSAVANKAIIDPYQMYTYPLMMQDLERLAAAYPDLIELQSIGQTVFGRDIRAVKLGKGDAAILVDGAQHAREWMGTNLILYLIDRYAYAYEHDVNYGDYNVRDILDRCTIWFVPMVNPDGTALQQEGLEAFPEFWHANLLGMNGNSSNFKHWKANAQGVDINRQYPAMWADIRNSPGYPKFKNFKGWEPAQTAEAASMMKLTYEIDPEIAFSYHSSGRVLYWHFNTSSEHVNRDKRLANAISAMTGYGQVKPEKNPSGGGFTDWFIMQFGRPGFTAELGTYQEENELPLWTFGELWEENKEVPLYLAAEGYRLWLERYPIEQMEEQIQLLGEVQLYNRPSESSPVGATLKDAKLKANARLGQWYRVSTWLGPKWIRPEPSAYLIGHTEPYEQRVKLTDKTPIYASPKADVKLPLAELHSQEVEAIERWNDWIRIKTWLGSSWIKKE</sequence>